<feature type="transmembrane region" description="Helical" evidence="7">
    <location>
        <begin position="20"/>
        <end position="45"/>
    </location>
</feature>
<keyword evidence="5 7" id="KW-1133">Transmembrane helix</keyword>
<dbReference type="EMBL" id="CP022196">
    <property type="protein sequence ID" value="ATG46932.1"/>
    <property type="molecule type" value="Genomic_DNA"/>
</dbReference>
<evidence type="ECO:0000256" key="7">
    <source>
        <dbReference type="RuleBase" id="RU369079"/>
    </source>
</evidence>
<dbReference type="STRING" id="1758178.GCA_001550095_02789"/>
<evidence type="ECO:0000259" key="8">
    <source>
        <dbReference type="Pfam" id="PF04290"/>
    </source>
</evidence>
<comment type="function">
    <text evidence="7">Part of the tripartite ATP-independent periplasmic (TRAP) transport system.</text>
</comment>
<dbReference type="GO" id="GO:0022857">
    <property type="term" value="F:transmembrane transporter activity"/>
    <property type="evidence" value="ECO:0007669"/>
    <property type="project" value="UniProtKB-UniRule"/>
</dbReference>
<keyword evidence="2 7" id="KW-0813">Transport</keyword>
<feature type="transmembrane region" description="Helical" evidence="7">
    <location>
        <begin position="57"/>
        <end position="77"/>
    </location>
</feature>
<dbReference type="Proteomes" id="UP000217935">
    <property type="component" value="Chromosome"/>
</dbReference>
<evidence type="ECO:0000256" key="6">
    <source>
        <dbReference type="ARBA" id="ARBA00023136"/>
    </source>
</evidence>
<evidence type="ECO:0000256" key="4">
    <source>
        <dbReference type="ARBA" id="ARBA00022692"/>
    </source>
</evidence>
<protein>
    <recommendedName>
        <fullName evidence="7">TRAP transporter small permease protein</fullName>
    </recommendedName>
</protein>
<dbReference type="KEGG" id="ceh:CEW89_04735"/>
<feature type="domain" description="Tripartite ATP-independent periplasmic transporters DctQ component" evidence="8">
    <location>
        <begin position="33"/>
        <end position="157"/>
    </location>
</feature>
<keyword evidence="6 7" id="KW-0472">Membrane</keyword>
<dbReference type="InterPro" id="IPR055348">
    <property type="entry name" value="DctQ"/>
</dbReference>
<sequence length="175" mass="18674">MRAVLMYDILSKRVGQLARLTAYLGGFGLFAVIAVTCVSVTGRALGGIGLGPLPGDIELVELGIGFAVFTALPYAQYARAHARVDLIRPALGALPNRLLDLAGDLLMFGFTAGLSWRLWLGTLDKATYGETSFILQIPMVWGYRAAMAAMVVAVITAGFCVIRSARALVLREARA</sequence>
<evidence type="ECO:0000256" key="1">
    <source>
        <dbReference type="ARBA" id="ARBA00004651"/>
    </source>
</evidence>
<reference evidence="9 10" key="1">
    <citation type="submission" date="2017-06" db="EMBL/GenBank/DDBJ databases">
        <title>Celeribacter sp. TSPH2 complete genome sequence.</title>
        <authorList>
            <person name="Woo J.-H."/>
            <person name="Kim H.-S."/>
        </authorList>
    </citation>
    <scope>NUCLEOTIDE SEQUENCE [LARGE SCALE GENOMIC DNA]</scope>
    <source>
        <strain evidence="9 10">TSPH2</strain>
    </source>
</reference>
<accession>A0A291GA59</accession>
<name>A0A291GA59_9RHOB</name>
<proteinExistence type="inferred from homology"/>
<keyword evidence="4 7" id="KW-0812">Transmembrane</keyword>
<comment type="subunit">
    <text evidence="7">The complex comprises the extracytoplasmic solute receptor protein and the two transmembrane proteins.</text>
</comment>
<comment type="subcellular location">
    <subcellularLocation>
        <location evidence="7">Cell inner membrane</location>
        <topology evidence="7">Multi-pass membrane protein</topology>
    </subcellularLocation>
    <subcellularLocation>
        <location evidence="1">Cell membrane</location>
        <topology evidence="1">Multi-pass membrane protein</topology>
    </subcellularLocation>
</comment>
<dbReference type="GO" id="GO:0005886">
    <property type="term" value="C:plasma membrane"/>
    <property type="evidence" value="ECO:0007669"/>
    <property type="project" value="UniProtKB-SubCell"/>
</dbReference>
<evidence type="ECO:0000256" key="5">
    <source>
        <dbReference type="ARBA" id="ARBA00022989"/>
    </source>
</evidence>
<feature type="transmembrane region" description="Helical" evidence="7">
    <location>
        <begin position="98"/>
        <end position="120"/>
    </location>
</feature>
<comment type="similarity">
    <text evidence="7">Belongs to the TRAP transporter small permease family.</text>
</comment>
<dbReference type="Pfam" id="PF04290">
    <property type="entry name" value="DctQ"/>
    <property type="match status" value="1"/>
</dbReference>
<keyword evidence="10" id="KW-1185">Reference proteome</keyword>
<keyword evidence="7" id="KW-0997">Cell inner membrane</keyword>
<feature type="transmembrane region" description="Helical" evidence="7">
    <location>
        <begin position="140"/>
        <end position="162"/>
    </location>
</feature>
<gene>
    <name evidence="9" type="ORF">CEW89_04735</name>
</gene>
<keyword evidence="3" id="KW-1003">Cell membrane</keyword>
<evidence type="ECO:0000313" key="10">
    <source>
        <dbReference type="Proteomes" id="UP000217935"/>
    </source>
</evidence>
<organism evidence="9 10">
    <name type="scientific">Celeribacter ethanolicus</name>
    <dbReference type="NCBI Taxonomy" id="1758178"/>
    <lineage>
        <taxon>Bacteria</taxon>
        <taxon>Pseudomonadati</taxon>
        <taxon>Pseudomonadota</taxon>
        <taxon>Alphaproteobacteria</taxon>
        <taxon>Rhodobacterales</taxon>
        <taxon>Roseobacteraceae</taxon>
        <taxon>Celeribacter</taxon>
    </lineage>
</organism>
<dbReference type="AlphaFoldDB" id="A0A291GA59"/>
<evidence type="ECO:0000256" key="2">
    <source>
        <dbReference type="ARBA" id="ARBA00022448"/>
    </source>
</evidence>
<evidence type="ECO:0000256" key="3">
    <source>
        <dbReference type="ARBA" id="ARBA00022475"/>
    </source>
</evidence>
<evidence type="ECO:0000313" key="9">
    <source>
        <dbReference type="EMBL" id="ATG46932.1"/>
    </source>
</evidence>